<accession>A0A345HBD4</accession>
<protein>
    <recommendedName>
        <fullName evidence="4">PcfJ-like protein</fullName>
    </recommendedName>
</protein>
<keyword evidence="1" id="KW-0472">Membrane</keyword>
<dbReference type="Pfam" id="PF14284">
    <property type="entry name" value="PcfJ"/>
    <property type="match status" value="1"/>
</dbReference>
<evidence type="ECO:0000313" key="3">
    <source>
        <dbReference type="Proteomes" id="UP000253951"/>
    </source>
</evidence>
<evidence type="ECO:0008006" key="4">
    <source>
        <dbReference type="Google" id="ProtNLM"/>
    </source>
</evidence>
<dbReference type="EMBL" id="CP031188">
    <property type="protein sequence ID" value="AXG73894.1"/>
    <property type="molecule type" value="Genomic_DNA"/>
</dbReference>
<keyword evidence="1" id="KW-1133">Transmembrane helix</keyword>
<dbReference type="OrthoDB" id="8866982at2"/>
<proteinExistence type="predicted"/>
<feature type="transmembrane region" description="Helical" evidence="1">
    <location>
        <begin position="447"/>
        <end position="469"/>
    </location>
</feature>
<evidence type="ECO:0000313" key="2">
    <source>
        <dbReference type="EMBL" id="AXG73894.1"/>
    </source>
</evidence>
<reference evidence="2 3" key="1">
    <citation type="submission" date="2018-07" db="EMBL/GenBank/DDBJ databases">
        <title>Complete genome sequence of Flavobacterium arcticum type strain SM1502T.</title>
        <authorList>
            <person name="Li Y."/>
            <person name="Li D.-D."/>
        </authorList>
    </citation>
    <scope>NUCLEOTIDE SEQUENCE [LARGE SCALE GENOMIC DNA]</scope>
    <source>
        <strain evidence="2 3">SM1502</strain>
    </source>
</reference>
<gene>
    <name evidence="2" type="ORF">DVK85_06420</name>
</gene>
<dbReference type="Proteomes" id="UP000253951">
    <property type="component" value="Chromosome"/>
</dbReference>
<dbReference type="KEGG" id="fat:DVK85_06420"/>
<dbReference type="InterPro" id="IPR025586">
    <property type="entry name" value="PcfJ"/>
</dbReference>
<sequence length="474" mass="54868">MEPQITTMNTSSFTAMVDRAYGKEQELQGNRGTLESVITTHFAQMSAKNHLWKRDTFRMLLLHLYNESCFTILRSPDYIAVLANISSFGDKTVKDIQGWEKESFVPEEQLASLIKHCFAKYPTPEFLENVFASDNKIHMYWYVQLGRGDSVLTLSGFPVAFTNKMAHAFRLTPATYTVAQAIRRAQALGYGATAKRADVIAWSALADSFEAEYFWSTVVHFVVKVNEDVTIDKLQVVLEYLEMFRAQQPNMDMKGRTWEALLRQAEEWHTEMAKKRDAEGYEQWKRVAIADFYKEEDEVTYYIIQLINSVQLYEEGYEMSHCVADYTYDCANGSTAIFSLRKYAIGAAEFERMVTIEVSPASREIVEAKGKYNEMPTQTQDKLIMEWAAKEKLKPEYEYYDGFYEPPVNPAPQPAIQLPRQMPRVAIDERYYVPPRYRQEDNDGTEALLLIGKIILYIILSVIFMMLVFRWMLT</sequence>
<evidence type="ECO:0000256" key="1">
    <source>
        <dbReference type="SAM" id="Phobius"/>
    </source>
</evidence>
<organism evidence="2 3">
    <name type="scientific">Flavobacterium arcticum</name>
    <dbReference type="NCBI Taxonomy" id="1784713"/>
    <lineage>
        <taxon>Bacteria</taxon>
        <taxon>Pseudomonadati</taxon>
        <taxon>Bacteroidota</taxon>
        <taxon>Flavobacteriia</taxon>
        <taxon>Flavobacteriales</taxon>
        <taxon>Flavobacteriaceae</taxon>
        <taxon>Flavobacterium</taxon>
    </lineage>
</organism>
<keyword evidence="1" id="KW-0812">Transmembrane</keyword>
<dbReference type="AlphaFoldDB" id="A0A345HBD4"/>
<name>A0A345HBD4_9FLAO</name>
<keyword evidence="3" id="KW-1185">Reference proteome</keyword>